<dbReference type="EMBL" id="CP093547">
    <property type="protein sequence ID" value="UNP31360.1"/>
    <property type="molecule type" value="Genomic_DNA"/>
</dbReference>
<keyword evidence="2" id="KW-0479">Metal-binding</keyword>
<comment type="cofactor">
    <cofactor evidence="1">
        <name>L-ascorbate</name>
        <dbReference type="ChEBI" id="CHEBI:38290"/>
    </cofactor>
</comment>
<proteinExistence type="predicted"/>
<protein>
    <submittedName>
        <fullName evidence="7">2OG-Fe(II) oxygenase</fullName>
    </submittedName>
</protein>
<reference evidence="7 8" key="1">
    <citation type="submission" date="2022-03" db="EMBL/GenBank/DDBJ databases">
        <title>Complete genome sequence of Lysobacter capsici VKM B-2533 and Lysobacter gummosus 10.1.1, promising sources of lytic agents.</title>
        <authorList>
            <person name="Tarlachkov S.V."/>
            <person name="Kudryakova I.V."/>
            <person name="Afoshin A.S."/>
            <person name="Leontyevskaya E.A."/>
            <person name="Leontyevskaya N.V."/>
        </authorList>
    </citation>
    <scope>NUCLEOTIDE SEQUENCE [LARGE SCALE GENOMIC DNA]</scope>
    <source>
        <strain evidence="7 8">10.1.1</strain>
    </source>
</reference>
<keyword evidence="4" id="KW-0560">Oxidoreductase</keyword>
<organism evidence="7 8">
    <name type="scientific">Lysobacter gummosus</name>
    <dbReference type="NCBI Taxonomy" id="262324"/>
    <lineage>
        <taxon>Bacteria</taxon>
        <taxon>Pseudomonadati</taxon>
        <taxon>Pseudomonadota</taxon>
        <taxon>Gammaproteobacteria</taxon>
        <taxon>Lysobacterales</taxon>
        <taxon>Lysobacteraceae</taxon>
        <taxon>Lysobacter</taxon>
    </lineage>
</organism>
<dbReference type="InterPro" id="IPR006620">
    <property type="entry name" value="Pro_4_hyd_alph"/>
</dbReference>
<evidence type="ECO:0000256" key="4">
    <source>
        <dbReference type="ARBA" id="ARBA00023002"/>
    </source>
</evidence>
<dbReference type="Proteomes" id="UP000829194">
    <property type="component" value="Chromosome"/>
</dbReference>
<dbReference type="Gene3D" id="2.60.120.620">
    <property type="entry name" value="q2cbj1_9rhob like domain"/>
    <property type="match status" value="1"/>
</dbReference>
<evidence type="ECO:0000256" key="3">
    <source>
        <dbReference type="ARBA" id="ARBA00022964"/>
    </source>
</evidence>
<evidence type="ECO:0000313" key="7">
    <source>
        <dbReference type="EMBL" id="UNP31360.1"/>
    </source>
</evidence>
<dbReference type="PANTHER" id="PTHR10869:SF246">
    <property type="entry name" value="TRANSMEMBRANE PROLYL 4-HYDROXYLASE"/>
    <property type="match status" value="1"/>
</dbReference>
<evidence type="ECO:0000259" key="6">
    <source>
        <dbReference type="SMART" id="SM00702"/>
    </source>
</evidence>
<dbReference type="Pfam" id="PF13640">
    <property type="entry name" value="2OG-FeII_Oxy_3"/>
    <property type="match status" value="1"/>
</dbReference>
<dbReference type="InterPro" id="IPR044862">
    <property type="entry name" value="Pro_4_hyd_alph_FE2OG_OXY"/>
</dbReference>
<evidence type="ECO:0000256" key="5">
    <source>
        <dbReference type="ARBA" id="ARBA00023004"/>
    </source>
</evidence>
<dbReference type="PANTHER" id="PTHR10869">
    <property type="entry name" value="PROLYL 4-HYDROXYLASE ALPHA SUBUNIT"/>
    <property type="match status" value="1"/>
</dbReference>
<keyword evidence="8" id="KW-1185">Reference proteome</keyword>
<dbReference type="SMART" id="SM00702">
    <property type="entry name" value="P4Hc"/>
    <property type="match status" value="1"/>
</dbReference>
<feature type="domain" description="Prolyl 4-hydroxylase alpha subunit" evidence="6">
    <location>
        <begin position="8"/>
        <end position="177"/>
    </location>
</feature>
<evidence type="ECO:0000256" key="2">
    <source>
        <dbReference type="ARBA" id="ARBA00022723"/>
    </source>
</evidence>
<evidence type="ECO:0000256" key="1">
    <source>
        <dbReference type="ARBA" id="ARBA00001961"/>
    </source>
</evidence>
<gene>
    <name evidence="7" type="ORF">MOV92_09025</name>
</gene>
<dbReference type="InterPro" id="IPR045054">
    <property type="entry name" value="P4HA-like"/>
</dbReference>
<evidence type="ECO:0000313" key="8">
    <source>
        <dbReference type="Proteomes" id="UP000829194"/>
    </source>
</evidence>
<accession>A0ABY3XI94</accession>
<keyword evidence="5" id="KW-0408">Iron</keyword>
<keyword evidence="3" id="KW-0223">Dioxygenase</keyword>
<sequence>MNTIRHNDRVFTVEALLAPEECAQLIELAEQHGFEAAGVRTAADSQKSMPHVRNNERVVFESADWVERLWQRLRAVDLPELDGHRAVGLPRALRFYKYHPGQRFRMHKDGPWIEDGLSSRLTFLVYLNEGFLGGDTDFRQFRVVPRTGDALLFVHDTWHEGAAVEAGIKYALRSDVMYAPCRSLL</sequence>
<dbReference type="RefSeq" id="WP_222837587.1">
    <property type="nucleotide sequence ID" value="NZ_CP011131.1"/>
</dbReference>
<name>A0ABY3XI94_9GAMM</name>